<feature type="compositionally biased region" description="Basic and acidic residues" evidence="1">
    <location>
        <begin position="95"/>
        <end position="115"/>
    </location>
</feature>
<reference evidence="2" key="2">
    <citation type="journal article" date="2019" name="IMA Fungus">
        <title>Genome sequencing and comparison of five Tilletia species to identify candidate genes for the detection of regulated species infecting wheat.</title>
        <authorList>
            <person name="Nguyen H.D.T."/>
            <person name="Sultana T."/>
            <person name="Kesanakurti P."/>
            <person name="Hambleton S."/>
        </authorList>
    </citation>
    <scope>NUCLEOTIDE SEQUENCE</scope>
    <source>
        <strain evidence="2">DAOMC 236416</strain>
    </source>
</reference>
<comment type="caution">
    <text evidence="2">The sequence shown here is derived from an EMBL/GenBank/DDBJ whole genome shotgun (WGS) entry which is preliminary data.</text>
</comment>
<evidence type="ECO:0000256" key="1">
    <source>
        <dbReference type="SAM" id="MobiDB-lite"/>
    </source>
</evidence>
<accession>A0A177T9C1</accession>
<dbReference type="AlphaFoldDB" id="A0A177T9C1"/>
<feature type="compositionally biased region" description="Polar residues" evidence="1">
    <location>
        <begin position="306"/>
        <end position="324"/>
    </location>
</feature>
<protein>
    <submittedName>
        <fullName evidence="2">Uncharacterized protein</fullName>
    </submittedName>
</protein>
<feature type="region of interest" description="Disordered" evidence="1">
    <location>
        <begin position="1"/>
        <end position="56"/>
    </location>
</feature>
<feature type="compositionally biased region" description="Basic and acidic residues" evidence="1">
    <location>
        <begin position="252"/>
        <end position="263"/>
    </location>
</feature>
<feature type="compositionally biased region" description="Basic and acidic residues" evidence="1">
    <location>
        <begin position="271"/>
        <end position="280"/>
    </location>
</feature>
<feature type="compositionally biased region" description="Polar residues" evidence="1">
    <location>
        <begin position="1"/>
        <end position="10"/>
    </location>
</feature>
<name>A0A177T9C1_9BASI</name>
<feature type="region of interest" description="Disordered" evidence="1">
    <location>
        <begin position="93"/>
        <end position="120"/>
    </location>
</feature>
<feature type="compositionally biased region" description="Basic and acidic residues" evidence="1">
    <location>
        <begin position="335"/>
        <end position="354"/>
    </location>
</feature>
<keyword evidence="3" id="KW-1185">Reference proteome</keyword>
<organism evidence="2 3">
    <name type="scientific">Tilletia indica</name>
    <dbReference type="NCBI Taxonomy" id="43049"/>
    <lineage>
        <taxon>Eukaryota</taxon>
        <taxon>Fungi</taxon>
        <taxon>Dikarya</taxon>
        <taxon>Basidiomycota</taxon>
        <taxon>Ustilaginomycotina</taxon>
        <taxon>Exobasidiomycetes</taxon>
        <taxon>Tilletiales</taxon>
        <taxon>Tilletiaceae</taxon>
        <taxon>Tilletia</taxon>
    </lineage>
</organism>
<evidence type="ECO:0000313" key="2">
    <source>
        <dbReference type="EMBL" id="KAE8239512.1"/>
    </source>
</evidence>
<gene>
    <name evidence="2" type="ORF">A4X13_0g8168</name>
</gene>
<evidence type="ECO:0000313" key="3">
    <source>
        <dbReference type="Proteomes" id="UP000077521"/>
    </source>
</evidence>
<feature type="compositionally biased region" description="Low complexity" evidence="1">
    <location>
        <begin position="32"/>
        <end position="50"/>
    </location>
</feature>
<feature type="compositionally biased region" description="Basic and acidic residues" evidence="1">
    <location>
        <begin position="225"/>
        <end position="236"/>
    </location>
</feature>
<dbReference type="Proteomes" id="UP000077521">
    <property type="component" value="Unassembled WGS sequence"/>
</dbReference>
<proteinExistence type="predicted"/>
<reference evidence="2" key="1">
    <citation type="submission" date="2016-04" db="EMBL/GenBank/DDBJ databases">
        <authorList>
            <person name="Nguyen H.D."/>
            <person name="Samba Siva P."/>
            <person name="Cullis J."/>
            <person name="Levesque C.A."/>
            <person name="Hambleton S."/>
        </authorList>
    </citation>
    <scope>NUCLEOTIDE SEQUENCE</scope>
    <source>
        <strain evidence="2">DAOMC 236416</strain>
    </source>
</reference>
<dbReference type="EMBL" id="LWDF02001292">
    <property type="protein sequence ID" value="KAE8239512.1"/>
    <property type="molecule type" value="Genomic_DNA"/>
</dbReference>
<sequence length="402" mass="44602">MSSSSCSGDTAPNPLGLDPPTPFFAPSQVTQSNSPFSPSSRSSTPDSQLSAHTLARRREEDELLFAAAETAGVDLNDGVLDDEEVPTQASIVEKVFTDADKAAKDEDDAQKKSGRQEGSLQWTGPELRALLVAMVSHDVFDPTLTADKRSQNWLDTVAELNKWNKLHPRKNGRFPIRTVEACDTKWRRSLYKAIKKGQSASEIASGPKEEEKEIMKACEQLKEQWEQSVRDEATKREAKKKAKSPEKAMALDARDKATNKSEDDGAGDGEDVVKRERDTSAGDDPLTAKSDGRKTPKRLRARRSDGASSELTTAVESMGAQQLQAAADTLKQQQQHHEETLRRAERARELERKKHNDLLLRADRKLDLEEAQGKQEGKRDERVAAVESKIDNLMAFLKEKLA</sequence>
<feature type="region of interest" description="Disordered" evidence="1">
    <location>
        <begin position="225"/>
        <end position="354"/>
    </location>
</feature>